<protein>
    <submittedName>
        <fullName evidence="1">Tail tape measure protein</fullName>
    </submittedName>
</protein>
<reference evidence="1 2" key="1">
    <citation type="submission" date="2019-06" db="EMBL/GenBank/DDBJ databases">
        <authorList>
            <person name="Lee I."/>
            <person name="Jang G.I."/>
            <person name="Hwang C.Y."/>
        </authorList>
    </citation>
    <scope>NUCLEOTIDE SEQUENCE [LARGE SCALE GENOMIC DNA]</scope>
    <source>
        <strain evidence="1 2">PAMC 28131</strain>
    </source>
</reference>
<evidence type="ECO:0000313" key="2">
    <source>
        <dbReference type="Proteomes" id="UP000319897"/>
    </source>
</evidence>
<evidence type="ECO:0000313" key="1">
    <source>
        <dbReference type="EMBL" id="TPE58521.1"/>
    </source>
</evidence>
<dbReference type="OrthoDB" id="7996304at2"/>
<proteinExistence type="predicted"/>
<accession>A0A501XD73</accession>
<comment type="caution">
    <text evidence="1">The sequence shown here is derived from an EMBL/GenBank/DDBJ whole genome shotgun (WGS) entry which is preliminary data.</text>
</comment>
<dbReference type="Proteomes" id="UP000319897">
    <property type="component" value="Unassembled WGS sequence"/>
</dbReference>
<gene>
    <name evidence="1" type="ORF">FJQ54_15760</name>
</gene>
<dbReference type="AlphaFoldDB" id="A0A501XD73"/>
<keyword evidence="2" id="KW-1185">Reference proteome</keyword>
<dbReference type="RefSeq" id="WP_140929374.1">
    <property type="nucleotide sequence ID" value="NZ_VFSU01000034.1"/>
</dbReference>
<name>A0A501XD73_9SPHN</name>
<dbReference type="EMBL" id="VFSU01000034">
    <property type="protein sequence ID" value="TPE58521.1"/>
    <property type="molecule type" value="Genomic_DNA"/>
</dbReference>
<sequence>MDDELDALAVQVRADTRGFTDDVGEMRGVLREGLGREADSVSRGIEQSLRRAARSGRLEFEDLGRAAARALGEIAGAALKLDGAGLSGLLGQTGTGLLGLPGRATGGPVAPGRAYVVGERGPEWFVPTSSGRIETGSGGGQQVRLTVNMNGGSRQDSEFMAPTARQLAREVRRALERANG</sequence>
<organism evidence="1 2">
    <name type="scientific">Sandaracinobacter neustonicus</name>
    <dbReference type="NCBI Taxonomy" id="1715348"/>
    <lineage>
        <taxon>Bacteria</taxon>
        <taxon>Pseudomonadati</taxon>
        <taxon>Pseudomonadota</taxon>
        <taxon>Alphaproteobacteria</taxon>
        <taxon>Sphingomonadales</taxon>
        <taxon>Sphingosinicellaceae</taxon>
        <taxon>Sandaracinobacter</taxon>
    </lineage>
</organism>